<organism evidence="1 2">
    <name type="scientific">Floricoccus tropicus</name>
    <dbReference type="NCBI Taxonomy" id="1859473"/>
    <lineage>
        <taxon>Bacteria</taxon>
        <taxon>Bacillati</taxon>
        <taxon>Bacillota</taxon>
        <taxon>Bacilli</taxon>
        <taxon>Lactobacillales</taxon>
        <taxon>Streptococcaceae</taxon>
        <taxon>Floricoccus</taxon>
    </lineage>
</organism>
<dbReference type="OrthoDB" id="2187161at2"/>
<evidence type="ECO:0000313" key="2">
    <source>
        <dbReference type="Proteomes" id="UP000178622"/>
    </source>
</evidence>
<dbReference type="AlphaFoldDB" id="A0A1E8GMI7"/>
<comment type="caution">
    <text evidence="1">The sequence shown here is derived from an EMBL/GenBank/DDBJ whole genome shotgun (WGS) entry which is preliminary data.</text>
</comment>
<proteinExistence type="predicted"/>
<evidence type="ECO:0000313" key="1">
    <source>
        <dbReference type="EMBL" id="OFI48853.1"/>
    </source>
</evidence>
<sequence>MKSFQQLIKAEVSISIPDDMILINKVELEELIDKADQAESNGYAKMDEFEKLCAREKTWIKNNLFKDPNFLEQFDMSNNNEKGFVRFPRYQNDGYRFKRKQMIDFVNNDLQNWM</sequence>
<reference evidence="2" key="1">
    <citation type="submission" date="2016-09" db="EMBL/GenBank/DDBJ databases">
        <title>Draft genome sequence of a novel species of the family Streptococcaceae isolated from flowers.</title>
        <authorList>
            <person name="Chuah L.-O."/>
            <person name="Yap K.-P."/>
            <person name="Thong K.L."/>
            <person name="Liong M.T."/>
            <person name="Ahmad R."/>
            <person name="Rusul G."/>
        </authorList>
    </citation>
    <scope>NUCLEOTIDE SEQUENCE [LARGE SCALE GENOMIC DNA]</scope>
    <source>
        <strain evidence="2">DF1</strain>
    </source>
</reference>
<dbReference type="InterPro" id="IPR008489">
    <property type="entry name" value="DUF771"/>
</dbReference>
<keyword evidence="2" id="KW-1185">Reference proteome</keyword>
<dbReference type="Proteomes" id="UP000178622">
    <property type="component" value="Unassembled WGS sequence"/>
</dbReference>
<gene>
    <name evidence="1" type="ORF">BG261_05545</name>
</gene>
<evidence type="ECO:0008006" key="3">
    <source>
        <dbReference type="Google" id="ProtNLM"/>
    </source>
</evidence>
<dbReference type="EMBL" id="MKIR01000023">
    <property type="protein sequence ID" value="OFI48853.1"/>
    <property type="molecule type" value="Genomic_DNA"/>
</dbReference>
<dbReference type="Pfam" id="PF05595">
    <property type="entry name" value="DUF771"/>
    <property type="match status" value="1"/>
</dbReference>
<dbReference type="RefSeq" id="WP_070792786.1">
    <property type="nucleotide sequence ID" value="NZ_MKIR01000023.1"/>
</dbReference>
<dbReference type="STRING" id="1859473.BG261_05545"/>
<protein>
    <recommendedName>
        <fullName evidence="3">DUF771 domain-containing protein</fullName>
    </recommendedName>
</protein>
<name>A0A1E8GMI7_9LACT</name>
<accession>A0A1E8GMI7</accession>